<dbReference type="AlphaFoldDB" id="A0A2K1R0W7"/>
<evidence type="ECO:0000313" key="3">
    <source>
        <dbReference type="Proteomes" id="UP000243797"/>
    </source>
</evidence>
<comment type="caution">
    <text evidence="2">The sequence shown here is derived from an EMBL/GenBank/DDBJ whole genome shotgun (WGS) entry which is preliminary data.</text>
</comment>
<name>A0A2K1R0W7_9PEZI</name>
<organism evidence="2 3">
    <name type="scientific">Sphaceloma murrayae</name>
    <dbReference type="NCBI Taxonomy" id="2082308"/>
    <lineage>
        <taxon>Eukaryota</taxon>
        <taxon>Fungi</taxon>
        <taxon>Dikarya</taxon>
        <taxon>Ascomycota</taxon>
        <taxon>Pezizomycotina</taxon>
        <taxon>Dothideomycetes</taxon>
        <taxon>Dothideomycetidae</taxon>
        <taxon>Myriangiales</taxon>
        <taxon>Elsinoaceae</taxon>
        <taxon>Sphaceloma</taxon>
    </lineage>
</organism>
<keyword evidence="1" id="KW-0732">Signal</keyword>
<protein>
    <submittedName>
        <fullName evidence="2">Uncharacterized protein</fullName>
    </submittedName>
</protein>
<dbReference type="OrthoDB" id="3937708at2759"/>
<gene>
    <name evidence="2" type="ORF">CAC42_2882</name>
</gene>
<accession>A0A2K1R0W7</accession>
<feature type="signal peptide" evidence="1">
    <location>
        <begin position="1"/>
        <end position="21"/>
    </location>
</feature>
<evidence type="ECO:0000313" key="2">
    <source>
        <dbReference type="EMBL" id="PNS20951.1"/>
    </source>
</evidence>
<dbReference type="InParanoid" id="A0A2K1R0W7"/>
<proteinExistence type="predicted"/>
<reference evidence="2 3" key="1">
    <citation type="submission" date="2017-06" db="EMBL/GenBank/DDBJ databases">
        <title>Draft genome sequence of a variant of Elsinoe murrayae.</title>
        <authorList>
            <person name="Cheng Q."/>
        </authorList>
    </citation>
    <scope>NUCLEOTIDE SEQUENCE [LARGE SCALE GENOMIC DNA]</scope>
    <source>
        <strain evidence="2 3">CQ-2017a</strain>
    </source>
</reference>
<dbReference type="Proteomes" id="UP000243797">
    <property type="component" value="Unassembled WGS sequence"/>
</dbReference>
<feature type="chain" id="PRO_5014426091" evidence="1">
    <location>
        <begin position="22"/>
        <end position="397"/>
    </location>
</feature>
<dbReference type="EMBL" id="NKHZ01000017">
    <property type="protein sequence ID" value="PNS20951.1"/>
    <property type="molecule type" value="Genomic_DNA"/>
</dbReference>
<sequence>MLSGNRLHLCLLVAILPSVLAQDDTCQSFGIDFQDEGSYFQNISSADPFTFVSAFEGCQAGLAQNLLVDPAGDELLCTDTSLTPDNVNQLSTCPILKNQLTSGEWSVLVISNNGNGSAFAYERDLYLTVGVPVTITSTPTVTITATAKATINSTITISETDTTTVSTTTTVPRFVVSPTRTMRHRTVVTTTKTLGTVSKTSRTVQPVYMTVTETASCVIPTHKTDKPCRVTPTRIVAMALMTDGPHAKRFHPVYERGVPADRMLNIREVPVNREQRLFERKERLAAARRREKRSPDSATVTIVDSNTANYPIVTSTVTSGTETLTVTTAVTSTATVTHTETVLRGVSKMPVVTVTGEPRTMTRWHFTRPTEFVTTRTFVRTQRPPTSTPTSTHVVPA</sequence>
<keyword evidence="3" id="KW-1185">Reference proteome</keyword>
<dbReference type="STRING" id="2082308.A0A2K1R0W7"/>
<evidence type="ECO:0000256" key="1">
    <source>
        <dbReference type="SAM" id="SignalP"/>
    </source>
</evidence>